<dbReference type="Proteomes" id="UP000052023">
    <property type="component" value="Unassembled WGS sequence"/>
</dbReference>
<gene>
    <name evidence="1" type="ORF">CQ13_29980</name>
</gene>
<protein>
    <recommendedName>
        <fullName evidence="3">Tail tubular protein B</fullName>
    </recommendedName>
</protein>
<dbReference type="Pfam" id="PF25675">
    <property type="entry name" value="Phage_nozzle"/>
    <property type="match status" value="1"/>
</dbReference>
<sequence length="807" mass="87573">MKVDGSLGSLLQGVSQQAPRDRFDGQSTLQENMTSDAVNGLGRRPPTDLVGYLGSVSNVLGWYNFETRDGNKFLAMFKNGDVDVFDLNANAQTVTVAADAVAYLAGTDNMKCSTDDEDNTIVVNPSVTVAITTSKTVYFNTSGNSAAVMQVLGGAYGRTYAIYIDGVLAASYRTPDGSVASDSSYVATQFIAAVLLGCLTDASYTTPAGNGSIIVPSGLCAGWSVGIQEDIFWIKKPSGAFTLTSSDGTGGVNLKTCTDTVTTIADLPRLAPHYYAVRIAENSDTAKDLWFKFIVSSLDGSVTPGGGFGLSGYWKEAASPYTNTAFDQATMPHKLTYNSPGFAFSREAYEPRAVGTDVSNPDPSFVGNTINDVSAFQGRTVFLSGSNAIMSRTHRYTNFWQGSASALADTDPIDINSTVESSQMLAAVPFNKDLAVFSPKGQFVVFGRTALTPANAKLVLTTSFESELAAKPAAAGKNVFFASNFGRFTGLREFFTESTGDNNDSRPITQHVNKYIVGKSKLLTASANYETLLVHTNNTQTDVYIYQYIWADDKKIQSALHTWKFEHEIVYSFFDEDVVYFVQRIGTDHYLLRMPFDVEDSSEVGYPVFLDQRFDVLDCYHSFVLPFAYLADEELVCVQSDNCPTPGLIVSIDSIVDVPGTGKVVTLKKSMLGGDLIVGTRFMSRYIPTMPSVKDENGVVIGSAKVRAKSFSVVLDETGEIIGRVRSKYGDGPEVRFNARIVGSVDNLVGVQSLSSETFTLPFRYNVNDAEIELYSNSHLPMRIADIEYVGQYNKRGRRIANSGGKQ</sequence>
<reference evidence="1 2" key="1">
    <citation type="submission" date="2014-03" db="EMBL/GenBank/DDBJ databases">
        <title>Bradyrhizobium valentinum sp. nov., isolated from effective nodules of Lupinus mariae-josephae, a lupine endemic of basic-lime soils in Eastern Spain.</title>
        <authorList>
            <person name="Duran D."/>
            <person name="Rey L."/>
            <person name="Navarro A."/>
            <person name="Busquets A."/>
            <person name="Imperial J."/>
            <person name="Ruiz-Argueso T."/>
        </authorList>
    </citation>
    <scope>NUCLEOTIDE SEQUENCE [LARGE SCALE GENOMIC DNA]</scope>
    <source>
        <strain evidence="1 2">Ro19</strain>
    </source>
</reference>
<comment type="caution">
    <text evidence="1">The sequence shown here is derived from an EMBL/GenBank/DDBJ whole genome shotgun (WGS) entry which is preliminary data.</text>
</comment>
<name>A0A0R3MQL2_9BRAD</name>
<organism evidence="1 2">
    <name type="scientific">Bradyrhizobium retamae</name>
    <dbReference type="NCBI Taxonomy" id="1300035"/>
    <lineage>
        <taxon>Bacteria</taxon>
        <taxon>Pseudomonadati</taxon>
        <taxon>Pseudomonadota</taxon>
        <taxon>Alphaproteobacteria</taxon>
        <taxon>Hyphomicrobiales</taxon>
        <taxon>Nitrobacteraceae</taxon>
        <taxon>Bradyrhizobium</taxon>
    </lineage>
</organism>
<accession>A0A0R3MQL2</accession>
<proteinExistence type="predicted"/>
<dbReference type="RefSeq" id="WP_057845398.1">
    <property type="nucleotide sequence ID" value="NZ_LLYA01000167.1"/>
</dbReference>
<keyword evidence="2" id="KW-1185">Reference proteome</keyword>
<evidence type="ECO:0000313" key="2">
    <source>
        <dbReference type="Proteomes" id="UP000052023"/>
    </source>
</evidence>
<evidence type="ECO:0008006" key="3">
    <source>
        <dbReference type="Google" id="ProtNLM"/>
    </source>
</evidence>
<dbReference type="EMBL" id="LLYA01000167">
    <property type="protein sequence ID" value="KRR22161.1"/>
    <property type="molecule type" value="Genomic_DNA"/>
</dbReference>
<evidence type="ECO:0000313" key="1">
    <source>
        <dbReference type="EMBL" id="KRR22161.1"/>
    </source>
</evidence>
<dbReference type="OrthoDB" id="5465414at2"/>
<dbReference type="InterPro" id="IPR058003">
    <property type="entry name" value="Phage_gp12"/>
</dbReference>
<dbReference type="AlphaFoldDB" id="A0A0R3MQL2"/>